<evidence type="ECO:0000259" key="18">
    <source>
        <dbReference type="PROSITE" id="PS50866"/>
    </source>
</evidence>
<dbReference type="Gene3D" id="3.20.20.140">
    <property type="entry name" value="Metal-dependent hydrolases"/>
    <property type="match status" value="1"/>
</dbReference>
<evidence type="ECO:0000256" key="7">
    <source>
        <dbReference type="ARBA" id="ARBA00022723"/>
    </source>
</evidence>
<evidence type="ECO:0000256" key="9">
    <source>
        <dbReference type="ARBA" id="ARBA00022833"/>
    </source>
</evidence>
<evidence type="ECO:0000256" key="17">
    <source>
        <dbReference type="SAM" id="MobiDB-lite"/>
    </source>
</evidence>
<dbReference type="Pfam" id="PF01198">
    <property type="entry name" value="Ribosomal_L31e"/>
    <property type="match status" value="1"/>
</dbReference>
<dbReference type="PROSITE" id="PS50866">
    <property type="entry name" value="GOLD"/>
    <property type="match status" value="1"/>
</dbReference>
<reference evidence="19 20" key="1">
    <citation type="submission" date="2019-03" db="EMBL/GenBank/DDBJ databases">
        <title>Sequencing 23 genomes of Wallemia ichthyophaga.</title>
        <authorList>
            <person name="Gostincar C."/>
        </authorList>
    </citation>
    <scope>NUCLEOTIDE SEQUENCE [LARGE SCALE GENOMIC DNA]</scope>
    <source>
        <strain evidence="19 20">EXF-5753</strain>
    </source>
</reference>
<proteinExistence type="inferred from homology"/>
<keyword evidence="14" id="KW-0687">Ribonucleoprotein</keyword>
<dbReference type="InterPro" id="IPR023621">
    <property type="entry name" value="Ribosomal_eL31_dom_sf"/>
</dbReference>
<accession>A0A4T0FLV7</accession>
<dbReference type="GO" id="GO:0003735">
    <property type="term" value="F:structural constituent of ribosome"/>
    <property type="evidence" value="ECO:0007669"/>
    <property type="project" value="InterPro"/>
</dbReference>
<dbReference type="GO" id="GO:1990904">
    <property type="term" value="C:ribonucleoprotein complex"/>
    <property type="evidence" value="ECO:0007669"/>
    <property type="project" value="UniProtKB-KW"/>
</dbReference>
<organism evidence="19 20">
    <name type="scientific">Wallemia hederae</name>
    <dbReference type="NCBI Taxonomy" id="1540922"/>
    <lineage>
        <taxon>Eukaryota</taxon>
        <taxon>Fungi</taxon>
        <taxon>Dikarya</taxon>
        <taxon>Basidiomycota</taxon>
        <taxon>Wallemiomycotina</taxon>
        <taxon>Wallemiomycetes</taxon>
        <taxon>Wallemiales</taxon>
        <taxon>Wallemiaceae</taxon>
        <taxon>Wallemia</taxon>
    </lineage>
</organism>
<dbReference type="SMART" id="SM01190">
    <property type="entry name" value="EMP24_GP25L"/>
    <property type="match status" value="1"/>
</dbReference>
<dbReference type="FunFam" id="4.10.800.20:FF:000001">
    <property type="entry name" value="AMP deaminase"/>
    <property type="match status" value="1"/>
</dbReference>
<dbReference type="NCBIfam" id="TIGR01429">
    <property type="entry name" value="AMP_deaminase"/>
    <property type="match status" value="1"/>
</dbReference>
<dbReference type="OrthoDB" id="1723809at2759"/>
<feature type="region of interest" description="Disordered" evidence="17">
    <location>
        <begin position="336"/>
        <end position="367"/>
    </location>
</feature>
<dbReference type="GO" id="GO:0016829">
    <property type="term" value="F:lyase activity"/>
    <property type="evidence" value="ECO:0007669"/>
    <property type="project" value="UniProtKB-KW"/>
</dbReference>
<dbReference type="PANTHER" id="PTHR11359:SF0">
    <property type="entry name" value="AMP DEAMINASE"/>
    <property type="match status" value="1"/>
</dbReference>
<feature type="compositionally biased region" description="Acidic residues" evidence="17">
    <location>
        <begin position="337"/>
        <end position="353"/>
    </location>
</feature>
<gene>
    <name evidence="19" type="ORF">E3P99_02088</name>
</gene>
<dbReference type="SMART" id="SM01007">
    <property type="entry name" value="Aldolase_II"/>
    <property type="match status" value="1"/>
</dbReference>
<dbReference type="SMART" id="SM01380">
    <property type="entry name" value="Ribosomal_L31e"/>
    <property type="match status" value="1"/>
</dbReference>
<dbReference type="InterPro" id="IPR006329">
    <property type="entry name" value="AMPD"/>
</dbReference>
<evidence type="ECO:0000256" key="16">
    <source>
        <dbReference type="ARBA" id="ARBA00078830"/>
    </source>
</evidence>
<dbReference type="CDD" id="cd00463">
    <property type="entry name" value="Ribosomal_L31e"/>
    <property type="match status" value="1"/>
</dbReference>
<dbReference type="CDD" id="cd01319">
    <property type="entry name" value="AMPD"/>
    <property type="match status" value="1"/>
</dbReference>
<evidence type="ECO:0000256" key="4">
    <source>
        <dbReference type="ARBA" id="ARBA00010808"/>
    </source>
</evidence>
<keyword evidence="8" id="KW-0378">Hydrolase</keyword>
<dbReference type="FunFam" id="3.10.440.10:FF:000001">
    <property type="entry name" value="60S ribosomal protein L31"/>
    <property type="match status" value="1"/>
</dbReference>
<dbReference type="Proteomes" id="UP000310189">
    <property type="component" value="Unassembled WGS sequence"/>
</dbReference>
<evidence type="ECO:0000256" key="6">
    <source>
        <dbReference type="ARBA" id="ARBA00022605"/>
    </source>
</evidence>
<protein>
    <recommendedName>
        <fullName evidence="15">AMP deaminase</fullName>
        <ecNumber evidence="5">3.5.4.6</ecNumber>
    </recommendedName>
    <alternativeName>
        <fullName evidence="16">Myoadenylate deaminase</fullName>
    </alternativeName>
</protein>
<comment type="similarity">
    <text evidence="4">Belongs to the eukaryotic ribosomal protein eL31 family.</text>
</comment>
<dbReference type="InterPro" id="IPR017714">
    <property type="entry name" value="MethylthioRu-1-P_deHdtase_MtnB"/>
</dbReference>
<dbReference type="GO" id="GO:0003876">
    <property type="term" value="F:AMP deaminase activity"/>
    <property type="evidence" value="ECO:0007669"/>
    <property type="project" value="UniProtKB-EC"/>
</dbReference>
<keyword evidence="7" id="KW-0479">Metal-binding</keyword>
<comment type="caution">
    <text evidence="19">The sequence shown here is derived from an EMBL/GenBank/DDBJ whole genome shotgun (WGS) entry which is preliminary data.</text>
</comment>
<evidence type="ECO:0000313" key="20">
    <source>
        <dbReference type="Proteomes" id="UP000310189"/>
    </source>
</evidence>
<evidence type="ECO:0000256" key="5">
    <source>
        <dbReference type="ARBA" id="ARBA00012775"/>
    </source>
</evidence>
<dbReference type="Pfam" id="PF00596">
    <property type="entry name" value="Aldolase_II"/>
    <property type="match status" value="1"/>
</dbReference>
<evidence type="ECO:0000256" key="11">
    <source>
        <dbReference type="ARBA" id="ARBA00023080"/>
    </source>
</evidence>
<dbReference type="FunFam" id="3.20.20.140:FF:000035">
    <property type="entry name" value="Probable amp deaminase"/>
    <property type="match status" value="1"/>
</dbReference>
<keyword evidence="13" id="KW-0456">Lyase</keyword>
<dbReference type="NCBIfam" id="TIGR03328">
    <property type="entry name" value="salvage_mtnB"/>
    <property type="match status" value="1"/>
</dbReference>
<keyword evidence="12" id="KW-0486">Methionine biosynthesis</keyword>
<dbReference type="PROSITE" id="PS01144">
    <property type="entry name" value="RIBOSOMAL_L31E"/>
    <property type="match status" value="1"/>
</dbReference>
<keyword evidence="6" id="KW-0028">Amino-acid biosynthesis</keyword>
<evidence type="ECO:0000256" key="13">
    <source>
        <dbReference type="ARBA" id="ARBA00023239"/>
    </source>
</evidence>
<dbReference type="GO" id="GO:0046872">
    <property type="term" value="F:metal ion binding"/>
    <property type="evidence" value="ECO:0007669"/>
    <property type="project" value="UniProtKB-KW"/>
</dbReference>
<comment type="similarity">
    <text evidence="3">Belongs to the metallo-dependent hydrolases superfamily. Adenosine and AMP deaminases family.</text>
</comment>
<dbReference type="InterPro" id="IPR009038">
    <property type="entry name" value="GOLD_dom"/>
</dbReference>
<keyword evidence="20" id="KW-1185">Reference proteome</keyword>
<dbReference type="FunFam" id="3.40.225.10:FF:000003">
    <property type="entry name" value="Methylthioribulose-1-phosphate dehydratase"/>
    <property type="match status" value="1"/>
</dbReference>
<evidence type="ECO:0000313" key="19">
    <source>
        <dbReference type="EMBL" id="TIA89432.1"/>
    </source>
</evidence>
<dbReference type="GO" id="GO:0019509">
    <property type="term" value="P:L-methionine salvage from methylthioadenosine"/>
    <property type="evidence" value="ECO:0007669"/>
    <property type="project" value="InterPro"/>
</dbReference>
<evidence type="ECO:0000256" key="3">
    <source>
        <dbReference type="ARBA" id="ARBA00006676"/>
    </source>
</evidence>
<evidence type="ECO:0000256" key="2">
    <source>
        <dbReference type="ARBA" id="ARBA00004955"/>
    </source>
</evidence>
<name>A0A4T0FLV7_9BASI</name>
<dbReference type="InterPro" id="IPR020052">
    <property type="entry name" value="Ribosomal_eL31_CS"/>
</dbReference>
<dbReference type="InterPro" id="IPR032466">
    <property type="entry name" value="Metal_Hydrolase"/>
</dbReference>
<evidence type="ECO:0000256" key="10">
    <source>
        <dbReference type="ARBA" id="ARBA00022980"/>
    </source>
</evidence>
<feature type="domain" description="GOLD" evidence="18">
    <location>
        <begin position="1179"/>
        <end position="1272"/>
    </location>
</feature>
<dbReference type="SUPFAM" id="SSF51556">
    <property type="entry name" value="Metallo-dependent hydrolases"/>
    <property type="match status" value="1"/>
</dbReference>
<dbReference type="GO" id="GO:0006412">
    <property type="term" value="P:translation"/>
    <property type="evidence" value="ECO:0007669"/>
    <property type="project" value="InterPro"/>
</dbReference>
<dbReference type="GO" id="GO:0046033">
    <property type="term" value="P:AMP metabolic process"/>
    <property type="evidence" value="ECO:0007669"/>
    <property type="project" value="TreeGrafter"/>
</dbReference>
<keyword evidence="10" id="KW-0689">Ribosomal protein</keyword>
<dbReference type="Gene3D" id="3.40.225.10">
    <property type="entry name" value="Class II aldolase/adducin N-terminal domain"/>
    <property type="match status" value="1"/>
</dbReference>
<dbReference type="UniPathway" id="UPA00591">
    <property type="reaction ID" value="UER00663"/>
</dbReference>
<dbReference type="GO" id="GO:0005840">
    <property type="term" value="C:ribosome"/>
    <property type="evidence" value="ECO:0007669"/>
    <property type="project" value="UniProtKB-KW"/>
</dbReference>
<feature type="region of interest" description="Disordered" evidence="17">
    <location>
        <begin position="1021"/>
        <end position="1042"/>
    </location>
</feature>
<dbReference type="PROSITE" id="PS00485">
    <property type="entry name" value="A_DEAMINASE"/>
    <property type="match status" value="1"/>
</dbReference>
<dbReference type="SUPFAM" id="SSF54575">
    <property type="entry name" value="Ribosomal protein L31e"/>
    <property type="match status" value="1"/>
</dbReference>
<dbReference type="Gene3D" id="4.10.800.20">
    <property type="match status" value="1"/>
</dbReference>
<dbReference type="GO" id="GO:0005829">
    <property type="term" value="C:cytosol"/>
    <property type="evidence" value="ECO:0007669"/>
    <property type="project" value="TreeGrafter"/>
</dbReference>
<dbReference type="SUPFAM" id="SSF53639">
    <property type="entry name" value="AraD/HMP-PK domain-like"/>
    <property type="match status" value="1"/>
</dbReference>
<dbReference type="Pfam" id="PF01105">
    <property type="entry name" value="EMP24_GP25L"/>
    <property type="match status" value="1"/>
</dbReference>
<comment type="pathway">
    <text evidence="2">Purine metabolism; IMP biosynthesis via salvage pathway; IMP from AMP: step 1/1.</text>
</comment>
<dbReference type="InterPro" id="IPR006650">
    <property type="entry name" value="A/AMP_deam_AS"/>
</dbReference>
<sequence length="1327" mass="152894">MAPTDKKTPKTRSAIKDVVTRDYTVNLHKRTHDRSFKKRSPWAIKSIVSFAERTMGTKDVRLDPKLNQQVWSRGVRSPPRRIRVRLERKRNDAEDAKEKLYTYASYVPCTNFKGTVTEKERIRPEDMFVLKVQDRSVIRQPGRGLKESACTPLFFNAFNIRGALSCIHTHSQHCVMATLLWGKEFRISHQEMIKGVRKAGMSEALTYLDTLVIPIIENTPNEEDLMEGMAEAMHKYPNAPGVLVRRHGIYVWGPTWEKAKAQTECIDYLCELGVKIKTMTDSPTPEGFESVLQTSKIPKPDDETVDPFYSQRDHNILNEADGKYFAHHHAEFNNDGEFAETDDANPQEEDNDNDFAGGKAPPPPPLAEEISAELRALYQSFQTCLNLRDKYMSLSHQRMEDDPSNYDGRFFPTDNDGNDKGDQFKPWRIYPPPPKPFWYRNNSQGMELPHEPAREKKTEFEWKDAGEVPREHSKLEWDFEIDERGVYQVYEKSDDSHKPIFNIPTIREYFMDLDYILGVISDGPAKSFAFRRLKYLQSRWQMYSLMNEYQELAEMKRVPHRDFYNVRKVDTHIHHSACFNQKHLLRFIKYKLRNCPDDVVIHRDGKDLTLKEVFESLKLTAYDLSIDTLDMHAHQDSFHRFDKFNLKYNPIGESRLREVFLKTDNFIEGRYLAEITKEVMSDLEDSKYQAAEWRISIYGRSLDEWDKVAKWAVNNKLFCDNVRWLIQVPRLYHIYKNAGIADNFEQIVKNIFQPLFEVTKDPASHPELHIFLQRVIGFDSVDDESKTERRIYKKFPYPRVWDTKQNPPYAYWIYYMYANLATLNNWRSRRGFNTFVLRPHAGEAGDTDHLTSAFLTSHSISHGILLRKVPALQYLYYLRQIGIAMSPLSNNALFLTYERNPFPDFFRTGLNVSLSTDDPLMLAFTKEPLLEEYSVAAQIYKLSPADMCELARNSVLQSGFEMEVKRHWLGDKFYSSGTAGNDIRKTNVPYSRVAYRYEMLREEIQLIGAGYLPPVITNTPRANTQDSLAPPPQHSPSSKNKFADASFSISPLKISEEEDSKGAPYGSGINANQELAAAAASAGPQGALFSIPTVSDMPPGIISKNRRKSSSATSNKIAAMNIHHVCKTKPVSRHYVLGPIQRRRRHWMKVTAIISLIATLFTLANAIKFDLIAAQYPETKCIWHYANADTLVVVTANVNTGHRQRVDVEILDGSSEQYTYLHKKDIKGETRLAITTHQHADIGVCFRNFLVENVPAHLPDKYASTIDLDIDVGAEAVDYNAIANQEHLSTIETDMRKLEQMTREIVADMNYLKKREERMRDTNGGLL</sequence>
<dbReference type="InterPro" id="IPR036409">
    <property type="entry name" value="Aldolase_II/adducin_N_sf"/>
</dbReference>
<comment type="cofactor">
    <cofactor evidence="1">
        <name>Zn(2+)</name>
        <dbReference type="ChEBI" id="CHEBI:29105"/>
    </cofactor>
</comment>
<evidence type="ECO:0000256" key="8">
    <source>
        <dbReference type="ARBA" id="ARBA00022801"/>
    </source>
</evidence>
<dbReference type="EMBL" id="SPNW01000027">
    <property type="protein sequence ID" value="TIA89432.1"/>
    <property type="molecule type" value="Genomic_DNA"/>
</dbReference>
<keyword evidence="11" id="KW-0546">Nucleotide metabolism</keyword>
<evidence type="ECO:0000256" key="1">
    <source>
        <dbReference type="ARBA" id="ARBA00001947"/>
    </source>
</evidence>
<evidence type="ECO:0000256" key="12">
    <source>
        <dbReference type="ARBA" id="ARBA00023167"/>
    </source>
</evidence>
<dbReference type="GO" id="GO:0032264">
    <property type="term" value="P:IMP salvage"/>
    <property type="evidence" value="ECO:0007669"/>
    <property type="project" value="UniProtKB-UniPathway"/>
</dbReference>
<evidence type="ECO:0000256" key="14">
    <source>
        <dbReference type="ARBA" id="ARBA00023274"/>
    </source>
</evidence>
<dbReference type="InterPro" id="IPR001303">
    <property type="entry name" value="Aldolase_II/adducin_N"/>
</dbReference>
<evidence type="ECO:0000256" key="15">
    <source>
        <dbReference type="ARBA" id="ARBA00072037"/>
    </source>
</evidence>
<dbReference type="InterPro" id="IPR000054">
    <property type="entry name" value="Ribosomal_eL31"/>
</dbReference>
<dbReference type="EC" id="3.5.4.6" evidence="5"/>
<keyword evidence="9" id="KW-0862">Zinc</keyword>
<dbReference type="Gene3D" id="3.10.440.10">
    <property type="match status" value="1"/>
</dbReference>
<dbReference type="PANTHER" id="PTHR11359">
    <property type="entry name" value="AMP DEAMINASE"/>
    <property type="match status" value="1"/>
</dbReference>
<dbReference type="Pfam" id="PF19326">
    <property type="entry name" value="AMP_deaminase"/>
    <property type="match status" value="1"/>
</dbReference>